<organism evidence="1 2">
    <name type="scientific">Hypsibius exemplaris</name>
    <name type="common">Freshwater tardigrade</name>
    <dbReference type="NCBI Taxonomy" id="2072580"/>
    <lineage>
        <taxon>Eukaryota</taxon>
        <taxon>Metazoa</taxon>
        <taxon>Ecdysozoa</taxon>
        <taxon>Tardigrada</taxon>
        <taxon>Eutardigrada</taxon>
        <taxon>Parachela</taxon>
        <taxon>Hypsibioidea</taxon>
        <taxon>Hypsibiidae</taxon>
        <taxon>Hypsibius</taxon>
    </lineage>
</organism>
<comment type="caution">
    <text evidence="1">The sequence shown here is derived from an EMBL/GenBank/DDBJ whole genome shotgun (WGS) entry which is preliminary data.</text>
</comment>
<evidence type="ECO:0000313" key="1">
    <source>
        <dbReference type="EMBL" id="OWA50531.1"/>
    </source>
</evidence>
<dbReference type="Proteomes" id="UP000192578">
    <property type="component" value="Unassembled WGS sequence"/>
</dbReference>
<evidence type="ECO:0000313" key="2">
    <source>
        <dbReference type="Proteomes" id="UP000192578"/>
    </source>
</evidence>
<keyword evidence="2" id="KW-1185">Reference proteome</keyword>
<proteinExistence type="predicted"/>
<dbReference type="AlphaFoldDB" id="A0A9X6NH54"/>
<dbReference type="EMBL" id="MTYJ01000195">
    <property type="protein sequence ID" value="OWA50531.1"/>
    <property type="molecule type" value="Genomic_DNA"/>
</dbReference>
<sequence length="102" mass="11037">MILSDGLDSLYLESSLRLARCLAAIPNCPKKKVKTIFSVCPKLPSDDKVRLSVAGHDVAITKINETATDLPLTGEHQVNVIAVGVYLLESGLQVCEPSRDVF</sequence>
<gene>
    <name evidence="1" type="ORF">BV898_15044</name>
</gene>
<reference evidence="2" key="1">
    <citation type="submission" date="2017-01" db="EMBL/GenBank/DDBJ databases">
        <title>Comparative genomics of anhydrobiosis in the tardigrade Hypsibius dujardini.</title>
        <authorList>
            <person name="Yoshida Y."/>
            <person name="Koutsovoulos G."/>
            <person name="Laetsch D."/>
            <person name="Stevens L."/>
            <person name="Kumar S."/>
            <person name="Horikawa D."/>
            <person name="Ishino K."/>
            <person name="Komine S."/>
            <person name="Tomita M."/>
            <person name="Blaxter M."/>
            <person name="Arakawa K."/>
        </authorList>
    </citation>
    <scope>NUCLEOTIDE SEQUENCE [LARGE SCALE GENOMIC DNA]</scope>
    <source>
        <strain evidence="2">Z151</strain>
    </source>
</reference>
<name>A0A9X6NH54_HYPEX</name>
<accession>A0A9X6NH54</accession>
<protein>
    <submittedName>
        <fullName evidence="1">Uncharacterized protein</fullName>
    </submittedName>
</protein>